<evidence type="ECO:0000256" key="2">
    <source>
        <dbReference type="SAM" id="MobiDB-lite"/>
    </source>
</evidence>
<evidence type="ECO:0000313" key="4">
    <source>
        <dbReference type="EMBL" id="GBN69041.1"/>
    </source>
</evidence>
<dbReference type="AlphaFoldDB" id="A0A4Y2R0E4"/>
<accession>A0A4Y2R0E4</accession>
<dbReference type="PROSITE" id="PS00028">
    <property type="entry name" value="ZINC_FINGER_C2H2_1"/>
    <property type="match status" value="1"/>
</dbReference>
<dbReference type="PROSITE" id="PS50157">
    <property type="entry name" value="ZINC_FINGER_C2H2_2"/>
    <property type="match status" value="1"/>
</dbReference>
<comment type="caution">
    <text evidence="4">The sequence shown here is derived from an EMBL/GenBank/DDBJ whole genome shotgun (WGS) entry which is preliminary data.</text>
</comment>
<feature type="compositionally biased region" description="Polar residues" evidence="2">
    <location>
        <begin position="25"/>
        <end position="34"/>
    </location>
</feature>
<keyword evidence="1" id="KW-0863">Zinc-finger</keyword>
<feature type="domain" description="C2H2-type" evidence="3">
    <location>
        <begin position="244"/>
        <end position="270"/>
    </location>
</feature>
<protein>
    <recommendedName>
        <fullName evidence="3">C2H2-type domain-containing protein</fullName>
    </recommendedName>
</protein>
<evidence type="ECO:0000259" key="3">
    <source>
        <dbReference type="PROSITE" id="PS50157"/>
    </source>
</evidence>
<dbReference type="GO" id="GO:0008270">
    <property type="term" value="F:zinc ion binding"/>
    <property type="evidence" value="ECO:0007669"/>
    <property type="project" value="UniProtKB-KW"/>
</dbReference>
<organism evidence="4 5">
    <name type="scientific">Araneus ventricosus</name>
    <name type="common">Orbweaver spider</name>
    <name type="synonym">Epeira ventricosa</name>
    <dbReference type="NCBI Taxonomy" id="182803"/>
    <lineage>
        <taxon>Eukaryota</taxon>
        <taxon>Metazoa</taxon>
        <taxon>Ecdysozoa</taxon>
        <taxon>Arthropoda</taxon>
        <taxon>Chelicerata</taxon>
        <taxon>Arachnida</taxon>
        <taxon>Araneae</taxon>
        <taxon>Araneomorphae</taxon>
        <taxon>Entelegynae</taxon>
        <taxon>Araneoidea</taxon>
        <taxon>Araneidae</taxon>
        <taxon>Araneus</taxon>
    </lineage>
</organism>
<reference evidence="4 5" key="1">
    <citation type="journal article" date="2019" name="Sci. Rep.">
        <title>Orb-weaving spider Araneus ventricosus genome elucidates the spidroin gene catalogue.</title>
        <authorList>
            <person name="Kono N."/>
            <person name="Nakamura H."/>
            <person name="Ohtoshi R."/>
            <person name="Moran D.A.P."/>
            <person name="Shinohara A."/>
            <person name="Yoshida Y."/>
            <person name="Fujiwara M."/>
            <person name="Mori M."/>
            <person name="Tomita M."/>
            <person name="Arakawa K."/>
        </authorList>
    </citation>
    <scope>NUCLEOTIDE SEQUENCE [LARGE SCALE GENOMIC DNA]</scope>
</reference>
<gene>
    <name evidence="4" type="ORF">AVEN_178219_1</name>
</gene>
<keyword evidence="5" id="KW-1185">Reference proteome</keyword>
<keyword evidence="1" id="KW-0862">Zinc</keyword>
<dbReference type="Proteomes" id="UP000499080">
    <property type="component" value="Unassembled WGS sequence"/>
</dbReference>
<proteinExistence type="predicted"/>
<name>A0A4Y2R0E4_ARAVE</name>
<dbReference type="InterPro" id="IPR013087">
    <property type="entry name" value="Znf_C2H2_type"/>
</dbReference>
<sequence length="270" mass="30635">MSSNEERNPKPLIEFTLPTKDENMWTENSSSSDTRGTEFRLSHESDGDFSALDLLLSSICSTRDKPPQHVGDIEEERQVNRFEAFCDLEKNNSTTLALNVPLNPYIHRSEQLAWDSRNKELCEIIPLEKIQIAESTAETNDVGKLNRAYSSYFPAGHSIKNRYPGNITGVSRLTERQVKVGFYSATIPCETSNSSDSNNFSNEFNTSNSVVQENLLNGECSRNASILRAFLLKQSRVIISKKIFICTNRKCQRKFANKLAFIAHMQKHDE</sequence>
<keyword evidence="1" id="KW-0479">Metal-binding</keyword>
<dbReference type="EMBL" id="BGPR01015390">
    <property type="protein sequence ID" value="GBN69041.1"/>
    <property type="molecule type" value="Genomic_DNA"/>
</dbReference>
<evidence type="ECO:0000313" key="5">
    <source>
        <dbReference type="Proteomes" id="UP000499080"/>
    </source>
</evidence>
<evidence type="ECO:0000256" key="1">
    <source>
        <dbReference type="PROSITE-ProRule" id="PRU00042"/>
    </source>
</evidence>
<feature type="region of interest" description="Disordered" evidence="2">
    <location>
        <begin position="1"/>
        <end position="41"/>
    </location>
</feature>